<dbReference type="Proteomes" id="UP001206925">
    <property type="component" value="Unassembled WGS sequence"/>
</dbReference>
<evidence type="ECO:0000313" key="2">
    <source>
        <dbReference type="Proteomes" id="UP001206925"/>
    </source>
</evidence>
<accession>A0AAD5GD18</accession>
<evidence type="ECO:0000313" key="1">
    <source>
        <dbReference type="EMBL" id="KAI7735941.1"/>
    </source>
</evidence>
<organism evidence="1 2">
    <name type="scientific">Ambrosia artemisiifolia</name>
    <name type="common">Common ragweed</name>
    <dbReference type="NCBI Taxonomy" id="4212"/>
    <lineage>
        <taxon>Eukaryota</taxon>
        <taxon>Viridiplantae</taxon>
        <taxon>Streptophyta</taxon>
        <taxon>Embryophyta</taxon>
        <taxon>Tracheophyta</taxon>
        <taxon>Spermatophyta</taxon>
        <taxon>Magnoliopsida</taxon>
        <taxon>eudicotyledons</taxon>
        <taxon>Gunneridae</taxon>
        <taxon>Pentapetalae</taxon>
        <taxon>asterids</taxon>
        <taxon>campanulids</taxon>
        <taxon>Asterales</taxon>
        <taxon>Asteraceae</taxon>
        <taxon>Asteroideae</taxon>
        <taxon>Heliantheae alliance</taxon>
        <taxon>Heliantheae</taxon>
        <taxon>Ambrosia</taxon>
    </lineage>
</organism>
<proteinExistence type="predicted"/>
<protein>
    <submittedName>
        <fullName evidence="1">Uncharacterized protein</fullName>
    </submittedName>
</protein>
<dbReference type="AlphaFoldDB" id="A0AAD5GD18"/>
<comment type="caution">
    <text evidence="1">The sequence shown here is derived from an EMBL/GenBank/DDBJ whole genome shotgun (WGS) entry which is preliminary data.</text>
</comment>
<reference evidence="1" key="1">
    <citation type="submission" date="2022-06" db="EMBL/GenBank/DDBJ databases">
        <title>Uncovering the hologenomic basis of an extraordinary plant invasion.</title>
        <authorList>
            <person name="Bieker V.C."/>
            <person name="Martin M.D."/>
            <person name="Gilbert T."/>
            <person name="Hodgins K."/>
            <person name="Battlay P."/>
            <person name="Petersen B."/>
            <person name="Wilson J."/>
        </authorList>
    </citation>
    <scope>NUCLEOTIDE SEQUENCE</scope>
    <source>
        <strain evidence="1">AA19_3_7</strain>
        <tissue evidence="1">Leaf</tissue>
    </source>
</reference>
<feature type="non-terminal residue" evidence="1">
    <location>
        <position position="125"/>
    </location>
</feature>
<keyword evidence="2" id="KW-1185">Reference proteome</keyword>
<sequence length="125" mass="14301">IPLKFSFRSNFSKIHPRFIIILDPQFCPKLGFLGEEWWQRHEGTSGLFGGYTIHRLNTVVVGNDDDHLENIMKKLIQDITDRIGNSSRGGKKIMSSDGFKVIILKVEAKRIYLAVNVILSFQVCH</sequence>
<gene>
    <name evidence="1" type="ORF">M8C21_011187</name>
</gene>
<dbReference type="EMBL" id="JAMZMK010009404">
    <property type="protein sequence ID" value="KAI7735941.1"/>
    <property type="molecule type" value="Genomic_DNA"/>
</dbReference>
<name>A0AAD5GD18_AMBAR</name>